<dbReference type="GO" id="GO:0007160">
    <property type="term" value="P:cell-matrix adhesion"/>
    <property type="evidence" value="ECO:0007669"/>
    <property type="project" value="TreeGrafter"/>
</dbReference>
<dbReference type="SUPFAM" id="SSF69318">
    <property type="entry name" value="Integrin alpha N-terminal domain"/>
    <property type="match status" value="1"/>
</dbReference>
<name>A0A832I127_UNCEI</name>
<evidence type="ECO:0008006" key="6">
    <source>
        <dbReference type="Google" id="ProtNLM"/>
    </source>
</evidence>
<dbReference type="InterPro" id="IPR006311">
    <property type="entry name" value="TAT_signal"/>
</dbReference>
<keyword evidence="2" id="KW-0677">Repeat</keyword>
<evidence type="ECO:0000256" key="2">
    <source>
        <dbReference type="ARBA" id="ARBA00022737"/>
    </source>
</evidence>
<reference evidence="5" key="1">
    <citation type="journal article" date="2020" name="mSystems">
        <title>Genome- and Community-Level Interaction Insights into Carbon Utilization and Element Cycling Functions of Hydrothermarchaeota in Hydrothermal Sediment.</title>
        <authorList>
            <person name="Zhou Z."/>
            <person name="Liu Y."/>
            <person name="Xu W."/>
            <person name="Pan J."/>
            <person name="Luo Z.H."/>
            <person name="Li M."/>
        </authorList>
    </citation>
    <scope>NUCLEOTIDE SEQUENCE [LARGE SCALE GENOMIC DNA]</scope>
    <source>
        <strain evidence="5">SpSt-381</strain>
    </source>
</reference>
<dbReference type="GO" id="GO:0008305">
    <property type="term" value="C:integrin complex"/>
    <property type="evidence" value="ECO:0007669"/>
    <property type="project" value="InterPro"/>
</dbReference>
<keyword evidence="1 4" id="KW-0732">Signal</keyword>
<evidence type="ECO:0000256" key="4">
    <source>
        <dbReference type="SAM" id="SignalP"/>
    </source>
</evidence>
<dbReference type="AlphaFoldDB" id="A0A832I127"/>
<dbReference type="GO" id="GO:0009897">
    <property type="term" value="C:external side of plasma membrane"/>
    <property type="evidence" value="ECO:0007669"/>
    <property type="project" value="TreeGrafter"/>
</dbReference>
<dbReference type="Gene3D" id="2.130.10.130">
    <property type="entry name" value="Integrin alpha, N-terminal"/>
    <property type="match status" value="2"/>
</dbReference>
<dbReference type="EMBL" id="DSQF01000005">
    <property type="protein sequence ID" value="HGZ42508.1"/>
    <property type="molecule type" value="Genomic_DNA"/>
</dbReference>
<protein>
    <recommendedName>
        <fullName evidence="6">FlgD Ig-like domain-containing protein</fullName>
    </recommendedName>
</protein>
<dbReference type="Gene3D" id="2.60.40.4070">
    <property type="match status" value="1"/>
</dbReference>
<feature type="signal peptide" evidence="4">
    <location>
        <begin position="1"/>
        <end position="34"/>
    </location>
</feature>
<dbReference type="GO" id="GO:0033627">
    <property type="term" value="P:cell adhesion mediated by integrin"/>
    <property type="evidence" value="ECO:0007669"/>
    <property type="project" value="TreeGrafter"/>
</dbReference>
<evidence type="ECO:0000256" key="1">
    <source>
        <dbReference type="ARBA" id="ARBA00022729"/>
    </source>
</evidence>
<accession>A0A832I127</accession>
<dbReference type="Pfam" id="PF01839">
    <property type="entry name" value="FG-GAP"/>
    <property type="match status" value="2"/>
</dbReference>
<evidence type="ECO:0000313" key="5">
    <source>
        <dbReference type="EMBL" id="HGZ42508.1"/>
    </source>
</evidence>
<proteinExistence type="predicted"/>
<dbReference type="InterPro" id="IPR000413">
    <property type="entry name" value="Integrin_alpha"/>
</dbReference>
<dbReference type="GO" id="GO:0007229">
    <property type="term" value="P:integrin-mediated signaling pathway"/>
    <property type="evidence" value="ECO:0007669"/>
    <property type="project" value="TreeGrafter"/>
</dbReference>
<dbReference type="InterPro" id="IPR013517">
    <property type="entry name" value="FG-GAP"/>
</dbReference>
<dbReference type="PRINTS" id="PR01185">
    <property type="entry name" value="INTEGRINA"/>
</dbReference>
<gene>
    <name evidence="5" type="ORF">ENR23_03600</name>
</gene>
<dbReference type="SMART" id="SM00191">
    <property type="entry name" value="Int_alpha"/>
    <property type="match status" value="4"/>
</dbReference>
<dbReference type="InterPro" id="IPR028994">
    <property type="entry name" value="Integrin_alpha_N"/>
</dbReference>
<dbReference type="InterPro" id="IPR013519">
    <property type="entry name" value="Int_alpha_beta-p"/>
</dbReference>
<feature type="chain" id="PRO_5033009569" description="FlgD Ig-like domain-containing protein" evidence="4">
    <location>
        <begin position="35"/>
        <end position="1096"/>
    </location>
</feature>
<sequence length="1096" mass="112997">MTAFMPARRALPQLAPLALALAALLPLLPRAARADWTDAEPRLVVLRDATTRDLREFLGALERAGGHATVVHPPQAAVVHAEAGVLESPALGRWRFDVHAGALSPAELSAVPADASLAAAAWNVSLELRRLPVEFHAPDGGPPDAGPLPKEALQAEPPFRARVSANMPLGAEYYDTSEFFAGTTAVGIWLLTSTTVPYDWTTTEENTSIGGVQTGMQTWALRAGASARLQFWFDVHRDAMVSSAPILSPSSAMSTFVDEALAGAGWPGADAFARCFAYNNALRDSFDTNWGFSIFIADSDPAVNQGLFAGGGYAWGYYGGPWVYMSRYSSWAYNAANYYSAVPMHETGHIFYATDEYDGSLQTSGYLNARDSANVAVQCIMNQNLLTRVCQPSRNQLGWRDLDGNGVMEVLDAEPLCVLDARPPEPSPSPQLSWTGHAAVSTIPNLNPYGRYSPRHAMSVDRIAAVEFRVDGGAWAAAQALDGAFDGYGETFAWQTTLCPGPHAVEVRVSTLFGRVSTAPVMDSVTVSGAIAALSGAVRRADGAGIADVALLGLPGTPHTASGGAWSAALPCGWAGTVTPLSTNYVFTPAERRYASVDSTFLAEDFVAERIVPRTHRFADGADVAWAGDWDRDGFDDALVGSLATGSLALHLGGMAPDTVADCVFEGALAGGRGGLADLDGDGVPELAVALGGGADGHLEIFAAGGTCGDAPWLVLGPDGDGDGFAASLAGSFDFDGDGRADLALGRPGWGAGDAGRAEIHLGGPGMDAAADFVLHSDGGGGDRFGAALAPLADLDGDGRDELLVAADQHGTGGPGYARLVFGEAAGAPRVMRLAGPAPGADFGHVAAAVGDLDGDGAADLAVGAPGANRVLIYRGGAAFDSLPDAEIAPPHGGARFGSALAPLGDIDADGFDDFAIGDPDDGGGTGRIHVVRGGGTLPSTPAFTLVGQAAGEGLGHALARVHRFDGRAGAHLLAGAANGTACLFWFPEGATLAIGDAPRGPAPRRGLALAARPSPAAAVATIECTPTRAGPLRLEVVDVGGRRVRSWSAMAGGLEPVRVEWDGRLEGGPPAPAGLYFIVATHGAERAVARLVRLR</sequence>
<organism evidence="5">
    <name type="scientific">Eiseniibacteriota bacterium</name>
    <dbReference type="NCBI Taxonomy" id="2212470"/>
    <lineage>
        <taxon>Bacteria</taxon>
        <taxon>Candidatus Eiseniibacteriota</taxon>
    </lineage>
</organism>
<dbReference type="Pfam" id="PF13517">
    <property type="entry name" value="FG-GAP_3"/>
    <property type="match status" value="1"/>
</dbReference>
<dbReference type="GO" id="GO:0098609">
    <property type="term" value="P:cell-cell adhesion"/>
    <property type="evidence" value="ECO:0007669"/>
    <property type="project" value="TreeGrafter"/>
</dbReference>
<comment type="caution">
    <text evidence="5">The sequence shown here is derived from an EMBL/GenBank/DDBJ whole genome shotgun (WGS) entry which is preliminary data.</text>
</comment>
<evidence type="ECO:0000256" key="3">
    <source>
        <dbReference type="ARBA" id="ARBA00023180"/>
    </source>
</evidence>
<dbReference type="GO" id="GO:0005178">
    <property type="term" value="F:integrin binding"/>
    <property type="evidence" value="ECO:0007669"/>
    <property type="project" value="TreeGrafter"/>
</dbReference>
<dbReference type="PROSITE" id="PS51470">
    <property type="entry name" value="FG_GAP"/>
    <property type="match status" value="1"/>
</dbReference>
<dbReference type="PROSITE" id="PS51318">
    <property type="entry name" value="TAT"/>
    <property type="match status" value="1"/>
</dbReference>
<keyword evidence="3" id="KW-0325">Glycoprotein</keyword>
<dbReference type="PANTHER" id="PTHR23220:SF122">
    <property type="entry name" value="INTEGRIN ALPHA-PS1"/>
    <property type="match status" value="1"/>
</dbReference>
<dbReference type="PANTHER" id="PTHR23220">
    <property type="entry name" value="INTEGRIN ALPHA"/>
    <property type="match status" value="1"/>
</dbReference>